<feature type="non-terminal residue" evidence="1">
    <location>
        <position position="1"/>
    </location>
</feature>
<name>A0A9W8HXN8_9FUNG</name>
<gene>
    <name evidence="1" type="ORF">H4R20_005560</name>
</gene>
<dbReference type="EMBL" id="JANBUO010001928">
    <property type="protein sequence ID" value="KAJ2796342.1"/>
    <property type="molecule type" value="Genomic_DNA"/>
</dbReference>
<protein>
    <submittedName>
        <fullName evidence="1">Uncharacterized protein</fullName>
    </submittedName>
</protein>
<proteinExistence type="predicted"/>
<dbReference type="Proteomes" id="UP001140094">
    <property type="component" value="Unassembled WGS sequence"/>
</dbReference>
<keyword evidence="2" id="KW-1185">Reference proteome</keyword>
<sequence length="72" mass="7484">FLKHIVPASGIRPANTPLLSCACALANNALIMEQQRAPFVAQQSDLGLVAPLSAANTEGLHVICTAFCALPL</sequence>
<evidence type="ECO:0000313" key="2">
    <source>
        <dbReference type="Proteomes" id="UP001140094"/>
    </source>
</evidence>
<comment type="caution">
    <text evidence="1">The sequence shown here is derived from an EMBL/GenBank/DDBJ whole genome shotgun (WGS) entry which is preliminary data.</text>
</comment>
<reference evidence="1" key="1">
    <citation type="submission" date="2022-07" db="EMBL/GenBank/DDBJ databases">
        <title>Phylogenomic reconstructions and comparative analyses of Kickxellomycotina fungi.</title>
        <authorList>
            <person name="Reynolds N.K."/>
            <person name="Stajich J.E."/>
            <person name="Barry K."/>
            <person name="Grigoriev I.V."/>
            <person name="Crous P."/>
            <person name="Smith M.E."/>
        </authorList>
    </citation>
    <scope>NUCLEOTIDE SEQUENCE</scope>
    <source>
        <strain evidence="1">NRRL 1565</strain>
    </source>
</reference>
<dbReference type="AlphaFoldDB" id="A0A9W8HXN8"/>
<accession>A0A9W8HXN8</accession>
<organism evidence="1 2">
    <name type="scientific">Coemansia guatemalensis</name>
    <dbReference type="NCBI Taxonomy" id="2761395"/>
    <lineage>
        <taxon>Eukaryota</taxon>
        <taxon>Fungi</taxon>
        <taxon>Fungi incertae sedis</taxon>
        <taxon>Zoopagomycota</taxon>
        <taxon>Kickxellomycotina</taxon>
        <taxon>Kickxellomycetes</taxon>
        <taxon>Kickxellales</taxon>
        <taxon>Kickxellaceae</taxon>
        <taxon>Coemansia</taxon>
    </lineage>
</organism>
<evidence type="ECO:0000313" key="1">
    <source>
        <dbReference type="EMBL" id="KAJ2796342.1"/>
    </source>
</evidence>